<dbReference type="EMBL" id="UINC01007134">
    <property type="protein sequence ID" value="SVA31598.1"/>
    <property type="molecule type" value="Genomic_DNA"/>
</dbReference>
<evidence type="ECO:0000313" key="1">
    <source>
        <dbReference type="EMBL" id="SVA31598.1"/>
    </source>
</evidence>
<reference evidence="1" key="1">
    <citation type="submission" date="2018-05" db="EMBL/GenBank/DDBJ databases">
        <authorList>
            <person name="Lanie J.A."/>
            <person name="Ng W.-L."/>
            <person name="Kazmierczak K.M."/>
            <person name="Andrzejewski T.M."/>
            <person name="Davidsen T.M."/>
            <person name="Wayne K.J."/>
            <person name="Tettelin H."/>
            <person name="Glass J.I."/>
            <person name="Rusch D."/>
            <person name="Podicherti R."/>
            <person name="Tsui H.-C.T."/>
            <person name="Winkler M.E."/>
        </authorList>
    </citation>
    <scope>NUCLEOTIDE SEQUENCE</scope>
</reference>
<organism evidence="1">
    <name type="scientific">marine metagenome</name>
    <dbReference type="NCBI Taxonomy" id="408172"/>
    <lineage>
        <taxon>unclassified sequences</taxon>
        <taxon>metagenomes</taxon>
        <taxon>ecological metagenomes</taxon>
    </lineage>
</organism>
<evidence type="ECO:0008006" key="2">
    <source>
        <dbReference type="Google" id="ProtNLM"/>
    </source>
</evidence>
<proteinExistence type="predicted"/>
<name>A0A381UVH5_9ZZZZ</name>
<dbReference type="AlphaFoldDB" id="A0A381UVH5"/>
<sequence length="273" mass="29710">MAIGTQFLVLPAGAIELAIGSHAAFGGSSTINPALIQAPPGGPLLSFDNGYWLGDVRISNFHLNQQIGKSTGKFSIRYAGLTDLEFREHKPVDDPQGSFAAFGLTLETGFSYPIGAGQVGFAVRTLYMAIYDQSSTGISLDMGYAKLLRFGWNGGISLLNIGKLSNMDIKAPELPIRLLVGVSKSMDGDKFQNLVCITGEWAFLPQTWQFSFGNNFRWNQFHILTGTSFTDQTWSISTGTGLQLGRYGIFYAVRFSSQDIGIPHTFSISTRLP</sequence>
<protein>
    <recommendedName>
        <fullName evidence="2">DUF5723 domain-containing protein</fullName>
    </recommendedName>
</protein>
<gene>
    <name evidence="1" type="ORF">METZ01_LOCUS84452</name>
</gene>
<accession>A0A381UVH5</accession>